<evidence type="ECO:0000259" key="15">
    <source>
        <dbReference type="Pfam" id="PF21334"/>
    </source>
</evidence>
<gene>
    <name evidence="16" type="ORF">CANARDRAFT_30252</name>
</gene>
<evidence type="ECO:0000256" key="3">
    <source>
        <dbReference type="ARBA" id="ARBA00016960"/>
    </source>
</evidence>
<keyword evidence="6" id="KW-0999">Mitochondrion inner membrane</keyword>
<dbReference type="GO" id="GO:0005743">
    <property type="term" value="C:mitochondrial inner membrane"/>
    <property type="evidence" value="ECO:0007669"/>
    <property type="project" value="UniProtKB-SubCell"/>
</dbReference>
<dbReference type="InterPro" id="IPR048938">
    <property type="entry name" value="ATPD_C_fung"/>
</dbReference>
<dbReference type="GO" id="GO:0046933">
    <property type="term" value="F:proton-transporting ATP synthase activity, rotational mechanism"/>
    <property type="evidence" value="ECO:0007669"/>
    <property type="project" value="InterPro"/>
</dbReference>
<evidence type="ECO:0000256" key="10">
    <source>
        <dbReference type="ARBA" id="ARBA00023136"/>
    </source>
</evidence>
<evidence type="ECO:0000256" key="13">
    <source>
        <dbReference type="ARBA" id="ARBA00031669"/>
    </source>
</evidence>
<evidence type="ECO:0000256" key="6">
    <source>
        <dbReference type="ARBA" id="ARBA00022792"/>
    </source>
</evidence>
<name>A0A1E4SUI5_9ASCO</name>
<keyword evidence="7" id="KW-0809">Transit peptide</keyword>
<sequence>MFRQTIRTLTRVNRLAGVRTYAEAANPDILKLSMSAPHQAFFTNKEVTQVNLPAASGEMGVLAQHVPVVEQLKPGVVEVIESSGSTKYFISGGFASILPDSKLNITTVEAYTLDSFSPETVKSLLAEAQKNVSSADETIAAEAAIEIEVLEALQAAGI</sequence>
<evidence type="ECO:0000256" key="7">
    <source>
        <dbReference type="ARBA" id="ARBA00022946"/>
    </source>
</evidence>
<dbReference type="InterPro" id="IPR020546">
    <property type="entry name" value="ATP_synth_F1_dsu/esu_N"/>
</dbReference>
<dbReference type="Gene3D" id="2.60.15.10">
    <property type="entry name" value="F0F1 ATP synthase delta/epsilon subunit, N-terminal"/>
    <property type="match status" value="1"/>
</dbReference>
<evidence type="ECO:0000256" key="8">
    <source>
        <dbReference type="ARBA" id="ARBA00023065"/>
    </source>
</evidence>
<dbReference type="AlphaFoldDB" id="A0A1E4SUI5"/>
<evidence type="ECO:0000256" key="5">
    <source>
        <dbReference type="ARBA" id="ARBA00022781"/>
    </source>
</evidence>
<evidence type="ECO:0000313" key="16">
    <source>
        <dbReference type="EMBL" id="ODV83159.1"/>
    </source>
</evidence>
<reference evidence="17" key="1">
    <citation type="submission" date="2016-04" db="EMBL/GenBank/DDBJ databases">
        <title>Comparative genomics of biotechnologically important yeasts.</title>
        <authorList>
            <consortium name="DOE Joint Genome Institute"/>
            <person name="Riley R."/>
            <person name="Haridas S."/>
            <person name="Wolfe K.H."/>
            <person name="Lopes M.R."/>
            <person name="Hittinger C.T."/>
            <person name="Goker M."/>
            <person name="Salamov A."/>
            <person name="Wisecaver J."/>
            <person name="Long T.M."/>
            <person name="Aerts A.L."/>
            <person name="Barry K."/>
            <person name="Choi C."/>
            <person name="Clum A."/>
            <person name="Coughlan A.Y."/>
            <person name="Deshpande S."/>
            <person name="Douglass A.P."/>
            <person name="Hanson S.J."/>
            <person name="Klenk H.-P."/>
            <person name="Labutti K."/>
            <person name="Lapidus A."/>
            <person name="Lindquist E."/>
            <person name="Lipzen A."/>
            <person name="Meier-Kolthoff J.P."/>
            <person name="Ohm R.A."/>
            <person name="Otillar R.P."/>
            <person name="Pangilinan J."/>
            <person name="Peng Y."/>
            <person name="Rokas A."/>
            <person name="Rosa C.A."/>
            <person name="Scheuner C."/>
            <person name="Sibirny A.A."/>
            <person name="Slot J.C."/>
            <person name="Stielow J.B."/>
            <person name="Sun H."/>
            <person name="Kurtzman C.P."/>
            <person name="Blackwell M."/>
            <person name="Grigoriev I.V."/>
            <person name="Jeffries T.W."/>
        </authorList>
    </citation>
    <scope>NUCLEOTIDE SEQUENCE [LARGE SCALE GENOMIC DNA]</scope>
    <source>
        <strain evidence="17">NRRL YB-2248</strain>
    </source>
</reference>
<dbReference type="Gene3D" id="6.10.140.880">
    <property type="match status" value="1"/>
</dbReference>
<keyword evidence="12" id="KW-0066">ATP synthesis</keyword>
<evidence type="ECO:0000259" key="14">
    <source>
        <dbReference type="Pfam" id="PF02823"/>
    </source>
</evidence>
<proteinExistence type="inferred from homology"/>
<keyword evidence="10" id="KW-0472">Membrane</keyword>
<evidence type="ECO:0000256" key="1">
    <source>
        <dbReference type="ARBA" id="ARBA00004273"/>
    </source>
</evidence>
<dbReference type="PANTHER" id="PTHR13822:SF7">
    <property type="entry name" value="ATP SYNTHASE SUBUNIT DELTA, MITOCHONDRIAL"/>
    <property type="match status" value="1"/>
</dbReference>
<keyword evidence="9" id="KW-0496">Mitochondrion</keyword>
<evidence type="ECO:0000256" key="9">
    <source>
        <dbReference type="ARBA" id="ARBA00023128"/>
    </source>
</evidence>
<feature type="domain" description="F1F0-ATP synthase subunit delta C-terminal" evidence="15">
    <location>
        <begin position="116"/>
        <end position="155"/>
    </location>
</feature>
<organism evidence="16 17">
    <name type="scientific">[Candida] arabinofermentans NRRL YB-2248</name>
    <dbReference type="NCBI Taxonomy" id="983967"/>
    <lineage>
        <taxon>Eukaryota</taxon>
        <taxon>Fungi</taxon>
        <taxon>Dikarya</taxon>
        <taxon>Ascomycota</taxon>
        <taxon>Saccharomycotina</taxon>
        <taxon>Pichiomycetes</taxon>
        <taxon>Pichiales</taxon>
        <taxon>Pichiaceae</taxon>
        <taxon>Ogataea</taxon>
        <taxon>Ogataea/Candida clade</taxon>
    </lineage>
</organism>
<dbReference type="InterPro" id="IPR036771">
    <property type="entry name" value="ATPsynth_dsu/esu_N"/>
</dbReference>
<dbReference type="FunFam" id="2.60.15.10:FF:000003">
    <property type="entry name" value="ATP synthase subunit delta, mitochondrial"/>
    <property type="match status" value="1"/>
</dbReference>
<evidence type="ECO:0000256" key="2">
    <source>
        <dbReference type="ARBA" id="ARBA00005712"/>
    </source>
</evidence>
<evidence type="ECO:0000256" key="12">
    <source>
        <dbReference type="ARBA" id="ARBA00023310"/>
    </source>
</evidence>
<dbReference type="STRING" id="983967.A0A1E4SUI5"/>
<dbReference type="HAMAP" id="MF_00530">
    <property type="entry name" value="ATP_synth_epsil_bac"/>
    <property type="match status" value="1"/>
</dbReference>
<accession>A0A1E4SUI5</accession>
<keyword evidence="8" id="KW-0406">Ion transport</keyword>
<protein>
    <recommendedName>
        <fullName evidence="3">ATP synthase subunit delta, mitochondrial</fullName>
    </recommendedName>
    <alternativeName>
        <fullName evidence="13">F-ATPase delta subunit</fullName>
    </alternativeName>
</protein>
<dbReference type="Pfam" id="PF21334">
    <property type="entry name" value="ATPD_C_fung"/>
    <property type="match status" value="1"/>
</dbReference>
<keyword evidence="5" id="KW-0375">Hydrogen ion transport</keyword>
<dbReference type="InterPro" id="IPR001469">
    <property type="entry name" value="ATP_synth_F1_dsu/esu"/>
</dbReference>
<dbReference type="CDD" id="cd12152">
    <property type="entry name" value="F1-ATPase_delta"/>
    <property type="match status" value="1"/>
</dbReference>
<evidence type="ECO:0000256" key="11">
    <source>
        <dbReference type="ARBA" id="ARBA00023196"/>
    </source>
</evidence>
<dbReference type="GO" id="GO:0045259">
    <property type="term" value="C:proton-transporting ATP synthase complex"/>
    <property type="evidence" value="ECO:0007669"/>
    <property type="project" value="UniProtKB-KW"/>
</dbReference>
<keyword evidence="11" id="KW-0139">CF(1)</keyword>
<keyword evidence="4" id="KW-0813">Transport</keyword>
<dbReference type="OrthoDB" id="270171at2759"/>
<dbReference type="SUPFAM" id="SSF51344">
    <property type="entry name" value="Epsilon subunit of F1F0-ATP synthase N-terminal domain"/>
    <property type="match status" value="1"/>
</dbReference>
<evidence type="ECO:0000313" key="17">
    <source>
        <dbReference type="Proteomes" id="UP000094801"/>
    </source>
</evidence>
<dbReference type="Pfam" id="PF02823">
    <property type="entry name" value="ATP-synt_DE_N"/>
    <property type="match status" value="1"/>
</dbReference>
<keyword evidence="17" id="KW-1185">Reference proteome</keyword>
<feature type="domain" description="ATP synthase F1 complex delta/epsilon subunit N-terminal" evidence="14">
    <location>
        <begin position="31"/>
        <end position="100"/>
    </location>
</feature>
<comment type="similarity">
    <text evidence="2">Belongs to the ATPase epsilon chain family.</text>
</comment>
<dbReference type="EMBL" id="KV453867">
    <property type="protein sequence ID" value="ODV83159.1"/>
    <property type="molecule type" value="Genomic_DNA"/>
</dbReference>
<dbReference type="PANTHER" id="PTHR13822">
    <property type="entry name" value="ATP SYNTHASE DELTA/EPSILON CHAIN"/>
    <property type="match status" value="1"/>
</dbReference>
<comment type="subcellular location">
    <subcellularLocation>
        <location evidence="1">Mitochondrion inner membrane</location>
    </subcellularLocation>
</comment>
<dbReference type="Proteomes" id="UP000094801">
    <property type="component" value="Unassembled WGS sequence"/>
</dbReference>
<evidence type="ECO:0000256" key="4">
    <source>
        <dbReference type="ARBA" id="ARBA00022448"/>
    </source>
</evidence>